<keyword evidence="2" id="KW-1185">Reference proteome</keyword>
<proteinExistence type="predicted"/>
<dbReference type="RefSeq" id="WP_345687760.1">
    <property type="nucleotide sequence ID" value="NZ_BAABIT010000001.1"/>
</dbReference>
<dbReference type="Gene3D" id="1.25.10.10">
    <property type="entry name" value="Leucine-rich Repeat Variant"/>
    <property type="match status" value="1"/>
</dbReference>
<gene>
    <name evidence="1" type="ORF">ACFPM3_16490</name>
</gene>
<sequence length="143" mass="15325">MNPSEPDAELPLSLQDAGAASWSVRAAAGRHLATAAELPEVAEALHRLLLDAHDTAVTMETAEALLERRDTRGLRLVLGALTEADEDTGQELLTSLDRIHGRSWEDIARLRHLATELTSDADEAVAAEARGILGRLPSRGHPA</sequence>
<evidence type="ECO:0000313" key="2">
    <source>
        <dbReference type="Proteomes" id="UP001595829"/>
    </source>
</evidence>
<dbReference type="SUPFAM" id="SSF48371">
    <property type="entry name" value="ARM repeat"/>
    <property type="match status" value="1"/>
</dbReference>
<evidence type="ECO:0008006" key="3">
    <source>
        <dbReference type="Google" id="ProtNLM"/>
    </source>
</evidence>
<name>A0ABV9XHU8_9ACTN</name>
<accession>A0ABV9XHU8</accession>
<dbReference type="InterPro" id="IPR011989">
    <property type="entry name" value="ARM-like"/>
</dbReference>
<protein>
    <recommendedName>
        <fullName evidence="3">HEAT repeat domain-containing protein</fullName>
    </recommendedName>
</protein>
<organism evidence="1 2">
    <name type="scientific">Streptomyces coeruleoprunus</name>
    <dbReference type="NCBI Taxonomy" id="285563"/>
    <lineage>
        <taxon>Bacteria</taxon>
        <taxon>Bacillati</taxon>
        <taxon>Actinomycetota</taxon>
        <taxon>Actinomycetes</taxon>
        <taxon>Kitasatosporales</taxon>
        <taxon>Streptomycetaceae</taxon>
        <taxon>Streptomyces</taxon>
    </lineage>
</organism>
<dbReference type="Proteomes" id="UP001595829">
    <property type="component" value="Unassembled WGS sequence"/>
</dbReference>
<comment type="caution">
    <text evidence="1">The sequence shown here is derived from an EMBL/GenBank/DDBJ whole genome shotgun (WGS) entry which is preliminary data.</text>
</comment>
<dbReference type="EMBL" id="JBHSJD010000011">
    <property type="protein sequence ID" value="MFC5023740.1"/>
    <property type="molecule type" value="Genomic_DNA"/>
</dbReference>
<reference evidence="2" key="1">
    <citation type="journal article" date="2019" name="Int. J. Syst. Evol. Microbiol.">
        <title>The Global Catalogue of Microorganisms (GCM) 10K type strain sequencing project: providing services to taxonomists for standard genome sequencing and annotation.</title>
        <authorList>
            <consortium name="The Broad Institute Genomics Platform"/>
            <consortium name="The Broad Institute Genome Sequencing Center for Infectious Disease"/>
            <person name="Wu L."/>
            <person name="Ma J."/>
        </authorList>
    </citation>
    <scope>NUCLEOTIDE SEQUENCE [LARGE SCALE GENOMIC DNA]</scope>
    <source>
        <strain evidence="2">CGMCC 4.1648</strain>
    </source>
</reference>
<dbReference type="InterPro" id="IPR016024">
    <property type="entry name" value="ARM-type_fold"/>
</dbReference>
<evidence type="ECO:0000313" key="1">
    <source>
        <dbReference type="EMBL" id="MFC5023740.1"/>
    </source>
</evidence>